<evidence type="ECO:0000313" key="2">
    <source>
        <dbReference type="Proteomes" id="UP001497680"/>
    </source>
</evidence>
<evidence type="ECO:0000313" key="1">
    <source>
        <dbReference type="EMBL" id="KAI6092883.1"/>
    </source>
</evidence>
<reference evidence="1 2" key="1">
    <citation type="journal article" date="2022" name="New Phytol.">
        <title>Ecological generalism drives hyperdiversity of secondary metabolite gene clusters in xylarialean endophytes.</title>
        <authorList>
            <person name="Franco M.E.E."/>
            <person name="Wisecaver J.H."/>
            <person name="Arnold A.E."/>
            <person name="Ju Y.M."/>
            <person name="Slot J.C."/>
            <person name="Ahrendt S."/>
            <person name="Moore L.P."/>
            <person name="Eastman K.E."/>
            <person name="Scott K."/>
            <person name="Konkel Z."/>
            <person name="Mondo S.J."/>
            <person name="Kuo A."/>
            <person name="Hayes R.D."/>
            <person name="Haridas S."/>
            <person name="Andreopoulos B."/>
            <person name="Riley R."/>
            <person name="LaButti K."/>
            <person name="Pangilinan J."/>
            <person name="Lipzen A."/>
            <person name="Amirebrahimi M."/>
            <person name="Yan J."/>
            <person name="Adam C."/>
            <person name="Keymanesh K."/>
            <person name="Ng V."/>
            <person name="Louie K."/>
            <person name="Northen T."/>
            <person name="Drula E."/>
            <person name="Henrissat B."/>
            <person name="Hsieh H.M."/>
            <person name="Youens-Clark K."/>
            <person name="Lutzoni F."/>
            <person name="Miadlikowska J."/>
            <person name="Eastwood D.C."/>
            <person name="Hamelin R.C."/>
            <person name="Grigoriev I.V."/>
            <person name="U'Ren J.M."/>
        </authorList>
    </citation>
    <scope>NUCLEOTIDE SEQUENCE [LARGE SCALE GENOMIC DNA]</scope>
    <source>
        <strain evidence="1 2">ER1909</strain>
    </source>
</reference>
<accession>A0ACC0DJY1</accession>
<keyword evidence="2" id="KW-1185">Reference proteome</keyword>
<comment type="caution">
    <text evidence="1">The sequence shown here is derived from an EMBL/GenBank/DDBJ whole genome shotgun (WGS) entry which is preliminary data.</text>
</comment>
<sequence>MPSAFHRVPSLKGRPKELSTESQYAPWWKHTRIFRGSIPTKLSFEEILRKKSLPPCSFNDFMDYLRYEERNVENIQFFLWYCGYVERWSQLSEEERGRSPVWNTRKSVNPRSQTWSMMLGEKTDKLNRILTILDQGSTATRPQTSSTKPESKAGPVKTNFSRPRTPTPAFILQETDQSKWQWEPFGGQPFRDEVTQIARYYILTTGPRKLNLSYRDRAACMHALQHTTHPSAFLPVFLAVETSLRERSHPKFVRWSTCNSNRPRVMFARVIGALLIVLAVVLNAILIPSGLHRLVRLSAVPFWLAGFYILLIEGRGVSIKLYINHKRQLHPWERMADTECAQPEVKAERTGSHNPHNLTESADLVPQETAAQVDLSKSESFQALGPTNEFGREDWVELYREKSVWQKIFDVSVPNHNKHLRVLQDRIIWTALIWAGFLAIVLTLVSVLIPSGNLF</sequence>
<dbReference type="EMBL" id="MU394282">
    <property type="protein sequence ID" value="KAI6092883.1"/>
    <property type="molecule type" value="Genomic_DNA"/>
</dbReference>
<organism evidence="1 2">
    <name type="scientific">Hypoxylon rubiginosum</name>
    <dbReference type="NCBI Taxonomy" id="110542"/>
    <lineage>
        <taxon>Eukaryota</taxon>
        <taxon>Fungi</taxon>
        <taxon>Dikarya</taxon>
        <taxon>Ascomycota</taxon>
        <taxon>Pezizomycotina</taxon>
        <taxon>Sordariomycetes</taxon>
        <taxon>Xylariomycetidae</taxon>
        <taxon>Xylariales</taxon>
        <taxon>Hypoxylaceae</taxon>
        <taxon>Hypoxylon</taxon>
    </lineage>
</organism>
<dbReference type="Proteomes" id="UP001497680">
    <property type="component" value="Unassembled WGS sequence"/>
</dbReference>
<gene>
    <name evidence="1" type="ORF">F4821DRAFT_277952</name>
</gene>
<protein>
    <submittedName>
        <fullName evidence="1">Uncharacterized protein</fullName>
    </submittedName>
</protein>
<name>A0ACC0DJY1_9PEZI</name>
<proteinExistence type="predicted"/>